<dbReference type="Pfam" id="PF25213">
    <property type="entry name" value="HVO_A0261_N"/>
    <property type="match status" value="1"/>
</dbReference>
<organism evidence="3 4">
    <name type="scientific">Haloplanus rubicundus</name>
    <dbReference type="NCBI Taxonomy" id="1547898"/>
    <lineage>
        <taxon>Archaea</taxon>
        <taxon>Methanobacteriati</taxon>
        <taxon>Methanobacteriota</taxon>
        <taxon>Stenosarchaea group</taxon>
        <taxon>Halobacteria</taxon>
        <taxon>Halobacteriales</taxon>
        <taxon>Haloferacaceae</taxon>
        <taxon>Haloplanus</taxon>
    </lineage>
</organism>
<evidence type="ECO:0000259" key="2">
    <source>
        <dbReference type="Pfam" id="PF25213"/>
    </source>
</evidence>
<dbReference type="Proteomes" id="UP000253273">
    <property type="component" value="Plasmid pCBA1113-01"/>
</dbReference>
<proteinExistence type="predicted"/>
<protein>
    <recommendedName>
        <fullName evidence="5">MarR family transcriptional regulator</fullName>
    </recommendedName>
</protein>
<keyword evidence="3" id="KW-0614">Plasmid</keyword>
<evidence type="ECO:0000313" key="4">
    <source>
        <dbReference type="Proteomes" id="UP000253273"/>
    </source>
</evidence>
<feature type="domain" description="HVO-A0261-like N-terminal" evidence="2">
    <location>
        <begin position="17"/>
        <end position="99"/>
    </location>
</feature>
<dbReference type="InterPro" id="IPR057527">
    <property type="entry name" value="HVO_A0261-like_N"/>
</dbReference>
<sequence length="304" mass="34070">MLKVYHDLCREIDREALVQLARSKHKRWILQTLETVPARKATLASTGQQQGGPSRTTVHRIIDAFVADGYVLERGGAYEVTEMGRLLLSSYTEFRTVIAQALDKREFLRWLPADLESFPVDALADSKVIRNAPKQPHNVLSAFTRIAETNFGRFRGITTIMSPTLANAYYPVLSSETQVSVVFPDEILSQLHADHEFIDFVKEYGFESYIRDGQPARDSEFMFVPEPLPVHLAICDDTRVILAPSPSTGVPESSASAIDSNDPDIVEWAATFFESFRDKGRPPVRALLEQKMAQGSDPQRRAGD</sequence>
<dbReference type="KEGG" id="haj:DU500_17025"/>
<evidence type="ECO:0000259" key="1">
    <source>
        <dbReference type="Pfam" id="PF08350"/>
    </source>
</evidence>
<keyword evidence="4" id="KW-1185">Reference proteome</keyword>
<feature type="domain" description="Methanogenesis regulatory protein FilR1 middle" evidence="1">
    <location>
        <begin position="136"/>
        <end position="278"/>
    </location>
</feature>
<evidence type="ECO:0000313" key="3">
    <source>
        <dbReference type="EMBL" id="AXG08195.1"/>
    </source>
</evidence>
<gene>
    <name evidence="3" type="ORF">DU500_17025</name>
</gene>
<dbReference type="EMBL" id="CP031151">
    <property type="protein sequence ID" value="AXG08195.1"/>
    <property type="molecule type" value="Genomic_DNA"/>
</dbReference>
<accession>A0A345E7M3</accession>
<geneLocation type="plasmid" evidence="3 4">
    <name>pCBA1113-01</name>
</geneLocation>
<name>A0A345E7M3_9EURY</name>
<evidence type="ECO:0008006" key="5">
    <source>
        <dbReference type="Google" id="ProtNLM"/>
    </source>
</evidence>
<dbReference type="AlphaFoldDB" id="A0A345E7M3"/>
<reference evidence="3 4" key="1">
    <citation type="submission" date="2018-07" db="EMBL/GenBank/DDBJ databases">
        <title>Genome sequences of Haloplanus sp. CBA1113.</title>
        <authorList>
            <person name="Kim Y.B."/>
            <person name="Roh S.W."/>
        </authorList>
    </citation>
    <scope>NUCLEOTIDE SEQUENCE [LARGE SCALE GENOMIC DNA]</scope>
    <source>
        <strain evidence="3 4">CBA1113</strain>
        <plasmid evidence="3 4">pCBA1113-01</plasmid>
    </source>
</reference>
<dbReference type="InterPro" id="IPR013561">
    <property type="entry name" value="FilR1_middle_dom"/>
</dbReference>
<dbReference type="Pfam" id="PF08350">
    <property type="entry name" value="FilR1_middle"/>
    <property type="match status" value="1"/>
</dbReference>